<keyword evidence="2" id="KW-0479">Metal-binding</keyword>
<keyword evidence="4 9" id="KW-0413">Isomerase</keyword>
<organism evidence="9">
    <name type="scientific">Dictyoglomus thermophilum</name>
    <dbReference type="NCBI Taxonomy" id="14"/>
    <lineage>
        <taxon>Bacteria</taxon>
        <taxon>Pseudomonadati</taxon>
        <taxon>Dictyoglomota</taxon>
        <taxon>Dictyoglomia</taxon>
        <taxon>Dictyoglomales</taxon>
        <taxon>Dictyoglomaceae</taxon>
        <taxon>Dictyoglomus</taxon>
    </lineage>
</organism>
<evidence type="ECO:0000256" key="5">
    <source>
        <dbReference type="ARBA" id="ARBA00023277"/>
    </source>
</evidence>
<dbReference type="InterPro" id="IPR014710">
    <property type="entry name" value="RmlC-like_jellyroll"/>
</dbReference>
<evidence type="ECO:0000256" key="8">
    <source>
        <dbReference type="ARBA" id="ARBA00044972"/>
    </source>
</evidence>
<dbReference type="EC" id="5.3.1.15" evidence="8"/>
<evidence type="ECO:0000256" key="7">
    <source>
        <dbReference type="ARBA" id="ARBA00044951"/>
    </source>
</evidence>
<name>A0A7C3MJ80_DICTH</name>
<reference evidence="9" key="1">
    <citation type="journal article" date="2020" name="mSystems">
        <title>Genome- and Community-Level Interaction Insights into Carbon Utilization and Element Cycling Functions of Hydrothermarchaeota in Hydrothermal Sediment.</title>
        <authorList>
            <person name="Zhou Z."/>
            <person name="Liu Y."/>
            <person name="Xu W."/>
            <person name="Pan J."/>
            <person name="Luo Z.H."/>
            <person name="Li M."/>
        </authorList>
    </citation>
    <scope>NUCLEOTIDE SEQUENCE [LARGE SCALE GENOMIC DNA]</scope>
    <source>
        <strain evidence="9">SpSt-81</strain>
    </source>
</reference>
<evidence type="ECO:0000313" key="9">
    <source>
        <dbReference type="EMBL" id="HFX13035.1"/>
    </source>
</evidence>
<dbReference type="AlphaFoldDB" id="A0A7C3MJ80"/>
<protein>
    <recommendedName>
        <fullName evidence="8">D-lyxose ketol-isomerase</fullName>
        <ecNumber evidence="8">5.3.1.15</ecNumber>
    </recommendedName>
</protein>
<comment type="caution">
    <text evidence="9">The sequence shown here is derived from an EMBL/GenBank/DDBJ whole genome shotgun (WGS) entry which is preliminary data.</text>
</comment>
<sequence length="181" mass="21197">MKRSEYDKAREKAISFLEKAHIVITEEEKRKIEVADFGLGMLSVFGLQILTYVSTERVCAKELILFPRQTCPEHRHPPFNGDLGKEETFRCRWGKVYLYVPGEPTRNPKAIIPEDKRRYFTVWHEIELNPGEQYTLYPNTPHWFQAGDEGAIVSEFSTRNSDEYDIFTDPNIKRIPVIEED</sequence>
<dbReference type="SUPFAM" id="SSF51182">
    <property type="entry name" value="RmlC-like cupins"/>
    <property type="match status" value="1"/>
</dbReference>
<dbReference type="GO" id="GO:0047828">
    <property type="term" value="F:D-lyxose ketol-isomerase activity"/>
    <property type="evidence" value="ECO:0007669"/>
    <property type="project" value="UniProtKB-EC"/>
</dbReference>
<evidence type="ECO:0000256" key="4">
    <source>
        <dbReference type="ARBA" id="ARBA00023235"/>
    </source>
</evidence>
<dbReference type="InterPro" id="IPR011051">
    <property type="entry name" value="RmlC_Cupin_sf"/>
</dbReference>
<dbReference type="GO" id="GO:0046872">
    <property type="term" value="F:metal ion binding"/>
    <property type="evidence" value="ECO:0007669"/>
    <property type="project" value="UniProtKB-KW"/>
</dbReference>
<gene>
    <name evidence="9" type="ORF">ENW00_02615</name>
</gene>
<evidence type="ECO:0000256" key="3">
    <source>
        <dbReference type="ARBA" id="ARBA00023211"/>
    </source>
</evidence>
<dbReference type="CDD" id="cd20308">
    <property type="entry name" value="cupin_YdaE"/>
    <property type="match status" value="1"/>
</dbReference>
<dbReference type="Gene3D" id="2.60.120.10">
    <property type="entry name" value="Jelly Rolls"/>
    <property type="match status" value="1"/>
</dbReference>
<comment type="similarity">
    <text evidence="7">Belongs to the D-lyxose ketol-isomerase family.</text>
</comment>
<keyword evidence="5" id="KW-0119">Carbohydrate metabolism</keyword>
<accession>A0A7C3MJ80</accession>
<evidence type="ECO:0000256" key="2">
    <source>
        <dbReference type="ARBA" id="ARBA00022723"/>
    </source>
</evidence>
<dbReference type="InterPro" id="IPR010864">
    <property type="entry name" value="D-lyxose_isomer"/>
</dbReference>
<evidence type="ECO:0000256" key="1">
    <source>
        <dbReference type="ARBA" id="ARBA00001936"/>
    </source>
</evidence>
<proteinExistence type="inferred from homology"/>
<keyword evidence="3" id="KW-0464">Manganese</keyword>
<evidence type="ECO:0000256" key="6">
    <source>
        <dbReference type="ARBA" id="ARBA00044907"/>
    </source>
</evidence>
<comment type="catalytic activity">
    <reaction evidence="6">
        <text>D-lyxose = D-xylulose</text>
        <dbReference type="Rhea" id="RHEA:14201"/>
        <dbReference type="ChEBI" id="CHEBI:16789"/>
        <dbReference type="ChEBI" id="CHEBI:17140"/>
        <dbReference type="EC" id="5.3.1.15"/>
    </reaction>
</comment>
<dbReference type="Pfam" id="PF07385">
    <property type="entry name" value="Lyx_isomer"/>
    <property type="match status" value="1"/>
</dbReference>
<comment type="cofactor">
    <cofactor evidence="1">
        <name>Mn(2+)</name>
        <dbReference type="ChEBI" id="CHEBI:29035"/>
    </cofactor>
</comment>
<dbReference type="EMBL" id="DTIN01000009">
    <property type="protein sequence ID" value="HFX13035.1"/>
    <property type="molecule type" value="Genomic_DNA"/>
</dbReference>